<dbReference type="AlphaFoldDB" id="A0A3B1DHY4"/>
<dbReference type="SUPFAM" id="SSF56935">
    <property type="entry name" value="Porins"/>
    <property type="match status" value="1"/>
</dbReference>
<name>A0A3B1DHY4_9ZZZZ</name>
<dbReference type="Gene3D" id="2.40.160.10">
    <property type="entry name" value="Porin"/>
    <property type="match status" value="1"/>
</dbReference>
<dbReference type="Pfam" id="PF07396">
    <property type="entry name" value="Porin_O_P"/>
    <property type="match status" value="1"/>
</dbReference>
<sequence>MKYLLANINYCLDFHKLWCTIIFVSVHLFLLSSTACKAQSETTDVQEKIQALQMQLDQLKATYGIKEISHSTTSESHIQQMDAQTPAVHMQAEQKLSYFPDVHYSPSNKYPSVRLTGFFQTDAGWFQQDSANKIAVGNIQNGADFRRARLAATGDVWSNVGYMLEMDFAFPGRPSFMDVWLEVRDIAGGNIRIGQYRNPFGMDGLTSVKEITFLERGLPFAFLPFRQIGIMYYGHSEDETKTWAFSGFRYPTNTFGGNIGDSGGFGLATRLTTLLIDNGEEGVLHLGGGYSFADPANNLTRYRNQPEFFVSETGGAAFVPTGVPSAVPPFVDTGAIATNNFNHFNLELATSTGSFHAQSEFFYATTNQIGNSRIHFSGAYAQAGYLLTGESRPYNRKSGLLGRVKPLEPFGNGGIGAWEIAGRWSYIDLNNKNIQGGRLTDLTFGLNWYLNNHTKFQFNYIHAFLDKSPGINGPVVNDSNANIVAFRAQVDF</sequence>
<reference evidence="1" key="1">
    <citation type="submission" date="2018-06" db="EMBL/GenBank/DDBJ databases">
        <authorList>
            <person name="Zhirakovskaya E."/>
        </authorList>
    </citation>
    <scope>NUCLEOTIDE SEQUENCE</scope>
</reference>
<accession>A0A3B1DHY4</accession>
<proteinExistence type="predicted"/>
<dbReference type="InterPro" id="IPR010870">
    <property type="entry name" value="Porin_O/P"/>
</dbReference>
<dbReference type="InterPro" id="IPR023614">
    <property type="entry name" value="Porin_dom_sf"/>
</dbReference>
<gene>
    <name evidence="1" type="ORF">MNBD_PLANCTO02-2140</name>
</gene>
<organism evidence="1">
    <name type="scientific">hydrothermal vent metagenome</name>
    <dbReference type="NCBI Taxonomy" id="652676"/>
    <lineage>
        <taxon>unclassified sequences</taxon>
        <taxon>metagenomes</taxon>
        <taxon>ecological metagenomes</taxon>
    </lineage>
</organism>
<dbReference type="EMBL" id="UOGL01000654">
    <property type="protein sequence ID" value="VAX42396.1"/>
    <property type="molecule type" value="Genomic_DNA"/>
</dbReference>
<protein>
    <submittedName>
        <fullName evidence="1">Phosphate/pyrophosphate-specific outer membrane porin OprP/OprO</fullName>
    </submittedName>
</protein>
<evidence type="ECO:0000313" key="1">
    <source>
        <dbReference type="EMBL" id="VAX42396.1"/>
    </source>
</evidence>